<evidence type="ECO:0000313" key="3">
    <source>
        <dbReference type="EMBL" id="ONK64314.1"/>
    </source>
</evidence>
<feature type="repeat" description="PPR" evidence="2">
    <location>
        <begin position="248"/>
        <end position="282"/>
    </location>
</feature>
<keyword evidence="4" id="KW-1185">Reference proteome</keyword>
<dbReference type="NCBIfam" id="TIGR00756">
    <property type="entry name" value="PPR"/>
    <property type="match status" value="2"/>
</dbReference>
<keyword evidence="1" id="KW-0677">Repeat</keyword>
<dbReference type="InterPro" id="IPR011990">
    <property type="entry name" value="TPR-like_helical_dom_sf"/>
</dbReference>
<dbReference type="InterPro" id="IPR002885">
    <property type="entry name" value="PPR_rpt"/>
</dbReference>
<dbReference type="GO" id="GO:0009451">
    <property type="term" value="P:RNA modification"/>
    <property type="evidence" value="ECO:0007669"/>
    <property type="project" value="InterPro"/>
</dbReference>
<dbReference type="PANTHER" id="PTHR47926">
    <property type="entry name" value="PENTATRICOPEPTIDE REPEAT-CONTAINING PROTEIN"/>
    <property type="match status" value="1"/>
</dbReference>
<dbReference type="GO" id="GO:0003723">
    <property type="term" value="F:RNA binding"/>
    <property type="evidence" value="ECO:0007669"/>
    <property type="project" value="InterPro"/>
</dbReference>
<dbReference type="SUPFAM" id="SSF48452">
    <property type="entry name" value="TPR-like"/>
    <property type="match status" value="1"/>
</dbReference>
<sequence length="466" mass="51890">MAGTLSFAPPPTFNHQQLQRSKKPIKIHNSLDSVLHYLQALTAQSSPPSKITFISAMKACSLPSTIPVGKSIHAHIIKFGFQSDRFIATSVITFYSSSNLLNFARQLFDEIPHKDPPLVTTMLLAYFKSGDIANARILFDKTDDKDVIVWNAMLGGYVQCCLPDKALELFREMQNSKVIPNEVTLINVLSACSMMGCVEFGEWVHAYIERQFGVLSNSTVNNSLLNMYSKCGRLDLAFELFLVSQCKNLETWNTMLTGFAIHGHASEALSLFSQMIKLGSLPDSITFVVLVMAFCHRGMVDDARCCFNCMTTLYGIEPDAKHVNCMVDVLSRGGYLDEAYILIENMPFEGDTYAWGALLSGCFTYKNYELGLNVARRLLELEPRAEGRYVALLNLYSLVGRIEDAIKLRKMMDEMGIKQSSGISVIEVDGVFHGFIAGDSSHAESKDIYTMIHNILPNLDVNGQLC</sequence>
<dbReference type="FunFam" id="1.25.40.10:FF:000090">
    <property type="entry name" value="Pentatricopeptide repeat-containing protein, chloroplastic"/>
    <property type="match status" value="1"/>
</dbReference>
<accession>A0A5P1EEP5</accession>
<dbReference type="PROSITE" id="PS51375">
    <property type="entry name" value="PPR"/>
    <property type="match status" value="2"/>
</dbReference>
<dbReference type="AlphaFoldDB" id="A0A5P1EEP5"/>
<dbReference type="InterPro" id="IPR046848">
    <property type="entry name" value="E_motif"/>
</dbReference>
<evidence type="ECO:0000313" key="4">
    <source>
        <dbReference type="Proteomes" id="UP000243459"/>
    </source>
</evidence>
<gene>
    <name evidence="3" type="ORF">A4U43_C07F24400</name>
</gene>
<dbReference type="Gene3D" id="1.25.40.10">
    <property type="entry name" value="Tetratricopeptide repeat domain"/>
    <property type="match status" value="2"/>
</dbReference>
<proteinExistence type="predicted"/>
<evidence type="ECO:0000256" key="2">
    <source>
        <dbReference type="PROSITE-ProRule" id="PRU00708"/>
    </source>
</evidence>
<dbReference type="InterPro" id="IPR046960">
    <property type="entry name" value="PPR_At4g14850-like_plant"/>
</dbReference>
<dbReference type="FunFam" id="1.25.40.10:FF:000348">
    <property type="entry name" value="Pentatricopeptide repeat-containing protein chloroplastic"/>
    <property type="match status" value="1"/>
</dbReference>
<evidence type="ECO:0008006" key="5">
    <source>
        <dbReference type="Google" id="ProtNLM"/>
    </source>
</evidence>
<name>A0A5P1EEP5_ASPOF</name>
<dbReference type="OMA" id="LETWNTM"/>
<dbReference type="Gramene" id="ONK64314">
    <property type="protein sequence ID" value="ONK64314"/>
    <property type="gene ID" value="A4U43_C07F24400"/>
</dbReference>
<reference evidence="4" key="1">
    <citation type="journal article" date="2017" name="Nat. Commun.">
        <title>The asparagus genome sheds light on the origin and evolution of a young Y chromosome.</title>
        <authorList>
            <person name="Harkess A."/>
            <person name="Zhou J."/>
            <person name="Xu C."/>
            <person name="Bowers J.E."/>
            <person name="Van der Hulst R."/>
            <person name="Ayyampalayam S."/>
            <person name="Mercati F."/>
            <person name="Riccardi P."/>
            <person name="McKain M.R."/>
            <person name="Kakrana A."/>
            <person name="Tang H."/>
            <person name="Ray J."/>
            <person name="Groenendijk J."/>
            <person name="Arikit S."/>
            <person name="Mathioni S.M."/>
            <person name="Nakano M."/>
            <person name="Shan H."/>
            <person name="Telgmann-Rauber A."/>
            <person name="Kanno A."/>
            <person name="Yue Z."/>
            <person name="Chen H."/>
            <person name="Li W."/>
            <person name="Chen Y."/>
            <person name="Xu X."/>
            <person name="Zhang Y."/>
            <person name="Luo S."/>
            <person name="Chen H."/>
            <person name="Gao J."/>
            <person name="Mao Z."/>
            <person name="Pires J.C."/>
            <person name="Luo M."/>
            <person name="Kudrna D."/>
            <person name="Wing R.A."/>
            <person name="Meyers B.C."/>
            <person name="Yi K."/>
            <person name="Kong H."/>
            <person name="Lavrijsen P."/>
            <person name="Sunseri F."/>
            <person name="Falavigna A."/>
            <person name="Ye Y."/>
            <person name="Leebens-Mack J.H."/>
            <person name="Chen G."/>
        </authorList>
    </citation>
    <scope>NUCLEOTIDE SEQUENCE [LARGE SCALE GENOMIC DNA]</scope>
    <source>
        <strain evidence="4">cv. DH0086</strain>
    </source>
</reference>
<protein>
    <recommendedName>
        <fullName evidence="5">Pentatricopeptide repeat-containing protein</fullName>
    </recommendedName>
</protein>
<dbReference type="Pfam" id="PF01535">
    <property type="entry name" value="PPR"/>
    <property type="match status" value="2"/>
</dbReference>
<dbReference type="Proteomes" id="UP000243459">
    <property type="component" value="Chromosome 7"/>
</dbReference>
<feature type="repeat" description="PPR" evidence="2">
    <location>
        <begin position="146"/>
        <end position="180"/>
    </location>
</feature>
<dbReference type="Pfam" id="PF13041">
    <property type="entry name" value="PPR_2"/>
    <property type="match status" value="2"/>
</dbReference>
<dbReference type="EMBL" id="CM007387">
    <property type="protein sequence ID" value="ONK64314.1"/>
    <property type="molecule type" value="Genomic_DNA"/>
</dbReference>
<dbReference type="Pfam" id="PF20431">
    <property type="entry name" value="E_motif"/>
    <property type="match status" value="1"/>
</dbReference>
<evidence type="ECO:0000256" key="1">
    <source>
        <dbReference type="ARBA" id="ARBA00022737"/>
    </source>
</evidence>
<organism evidence="3 4">
    <name type="scientific">Asparagus officinalis</name>
    <name type="common">Garden asparagus</name>
    <dbReference type="NCBI Taxonomy" id="4686"/>
    <lineage>
        <taxon>Eukaryota</taxon>
        <taxon>Viridiplantae</taxon>
        <taxon>Streptophyta</taxon>
        <taxon>Embryophyta</taxon>
        <taxon>Tracheophyta</taxon>
        <taxon>Spermatophyta</taxon>
        <taxon>Magnoliopsida</taxon>
        <taxon>Liliopsida</taxon>
        <taxon>Asparagales</taxon>
        <taxon>Asparagaceae</taxon>
        <taxon>Asparagoideae</taxon>
        <taxon>Asparagus</taxon>
    </lineage>
</organism>